<evidence type="ECO:0000313" key="1">
    <source>
        <dbReference type="EMBL" id="KAJ7186212.1"/>
    </source>
</evidence>
<keyword evidence="2" id="KW-1185">Reference proteome</keyword>
<organism evidence="1 2">
    <name type="scientific">Mycena pura</name>
    <dbReference type="NCBI Taxonomy" id="153505"/>
    <lineage>
        <taxon>Eukaryota</taxon>
        <taxon>Fungi</taxon>
        <taxon>Dikarya</taxon>
        <taxon>Basidiomycota</taxon>
        <taxon>Agaricomycotina</taxon>
        <taxon>Agaricomycetes</taxon>
        <taxon>Agaricomycetidae</taxon>
        <taxon>Agaricales</taxon>
        <taxon>Marasmiineae</taxon>
        <taxon>Mycenaceae</taxon>
        <taxon>Mycena</taxon>
    </lineage>
</organism>
<dbReference type="Proteomes" id="UP001219525">
    <property type="component" value="Unassembled WGS sequence"/>
</dbReference>
<gene>
    <name evidence="1" type="ORF">GGX14DRAFT_326668</name>
</gene>
<evidence type="ECO:0000313" key="2">
    <source>
        <dbReference type="Proteomes" id="UP001219525"/>
    </source>
</evidence>
<accession>A0AAD6UJY3</accession>
<reference evidence="1" key="1">
    <citation type="submission" date="2023-03" db="EMBL/GenBank/DDBJ databases">
        <title>Massive genome expansion in bonnet fungi (Mycena s.s.) driven by repeated elements and novel gene families across ecological guilds.</title>
        <authorList>
            <consortium name="Lawrence Berkeley National Laboratory"/>
            <person name="Harder C.B."/>
            <person name="Miyauchi S."/>
            <person name="Viragh M."/>
            <person name="Kuo A."/>
            <person name="Thoen E."/>
            <person name="Andreopoulos B."/>
            <person name="Lu D."/>
            <person name="Skrede I."/>
            <person name="Drula E."/>
            <person name="Henrissat B."/>
            <person name="Morin E."/>
            <person name="Kohler A."/>
            <person name="Barry K."/>
            <person name="LaButti K."/>
            <person name="Morin E."/>
            <person name="Salamov A."/>
            <person name="Lipzen A."/>
            <person name="Mereny Z."/>
            <person name="Hegedus B."/>
            <person name="Baldrian P."/>
            <person name="Stursova M."/>
            <person name="Weitz H."/>
            <person name="Taylor A."/>
            <person name="Grigoriev I.V."/>
            <person name="Nagy L.G."/>
            <person name="Martin F."/>
            <person name="Kauserud H."/>
        </authorList>
    </citation>
    <scope>NUCLEOTIDE SEQUENCE</scope>
    <source>
        <strain evidence="1">9144</strain>
    </source>
</reference>
<dbReference type="AlphaFoldDB" id="A0AAD6UJY3"/>
<proteinExistence type="predicted"/>
<name>A0AAD6UJY3_9AGAR</name>
<feature type="non-terminal residue" evidence="1">
    <location>
        <position position="1"/>
    </location>
</feature>
<sequence>YGPYNTLLTYCFDPGLDFVVSPEEPPKENNRDAVDFTVYIIVRDAKQRPVIFLEVKDDSTAAPR</sequence>
<protein>
    <submittedName>
        <fullName evidence="1">Uncharacterized protein</fullName>
    </submittedName>
</protein>
<comment type="caution">
    <text evidence="1">The sequence shown here is derived from an EMBL/GenBank/DDBJ whole genome shotgun (WGS) entry which is preliminary data.</text>
</comment>
<feature type="non-terminal residue" evidence="1">
    <location>
        <position position="64"/>
    </location>
</feature>
<dbReference type="EMBL" id="JARJCW010000213">
    <property type="protein sequence ID" value="KAJ7186212.1"/>
    <property type="molecule type" value="Genomic_DNA"/>
</dbReference>